<evidence type="ECO:0000256" key="11">
    <source>
        <dbReference type="SAM" id="Phobius"/>
    </source>
</evidence>
<evidence type="ECO:0000256" key="1">
    <source>
        <dbReference type="ARBA" id="ARBA00000085"/>
    </source>
</evidence>
<proteinExistence type="predicted"/>
<dbReference type="InterPro" id="IPR004358">
    <property type="entry name" value="Sig_transdc_His_kin-like_C"/>
</dbReference>
<dbReference type="SUPFAM" id="SSF55874">
    <property type="entry name" value="ATPase domain of HSP90 chaperone/DNA topoisomerase II/histidine kinase"/>
    <property type="match status" value="1"/>
</dbReference>
<dbReference type="RefSeq" id="WP_142092115.1">
    <property type="nucleotide sequence ID" value="NZ_BAAAMD010000003.1"/>
</dbReference>
<keyword evidence="4" id="KW-0597">Phosphoprotein</keyword>
<gene>
    <name evidence="14" type="ORF">FB460_0002</name>
</gene>
<evidence type="ECO:0000259" key="13">
    <source>
        <dbReference type="PROSITE" id="PS50885"/>
    </source>
</evidence>
<dbReference type="FunFam" id="1.10.287.130:FF:000001">
    <property type="entry name" value="Two-component sensor histidine kinase"/>
    <property type="match status" value="1"/>
</dbReference>
<dbReference type="InterPro" id="IPR005467">
    <property type="entry name" value="His_kinase_dom"/>
</dbReference>
<dbReference type="GO" id="GO:0000155">
    <property type="term" value="F:phosphorelay sensor kinase activity"/>
    <property type="evidence" value="ECO:0007669"/>
    <property type="project" value="InterPro"/>
</dbReference>
<keyword evidence="6 11" id="KW-0812">Transmembrane</keyword>
<dbReference type="PROSITE" id="PS50109">
    <property type="entry name" value="HIS_KIN"/>
    <property type="match status" value="1"/>
</dbReference>
<evidence type="ECO:0000313" key="15">
    <source>
        <dbReference type="Proteomes" id="UP000316196"/>
    </source>
</evidence>
<dbReference type="PANTHER" id="PTHR45436:SF5">
    <property type="entry name" value="SENSOR HISTIDINE KINASE TRCS"/>
    <property type="match status" value="1"/>
</dbReference>
<evidence type="ECO:0000256" key="10">
    <source>
        <dbReference type="ARBA" id="ARBA00023136"/>
    </source>
</evidence>
<dbReference type="EMBL" id="VFOR01000001">
    <property type="protein sequence ID" value="TQL62233.1"/>
    <property type="molecule type" value="Genomic_DNA"/>
</dbReference>
<feature type="domain" description="HAMP" evidence="13">
    <location>
        <begin position="203"/>
        <end position="255"/>
    </location>
</feature>
<evidence type="ECO:0000256" key="9">
    <source>
        <dbReference type="ARBA" id="ARBA00023012"/>
    </source>
</evidence>
<evidence type="ECO:0000259" key="12">
    <source>
        <dbReference type="PROSITE" id="PS50109"/>
    </source>
</evidence>
<dbReference type="SUPFAM" id="SSF158472">
    <property type="entry name" value="HAMP domain-like"/>
    <property type="match status" value="1"/>
</dbReference>
<keyword evidence="5" id="KW-0808">Transferase</keyword>
<keyword evidence="9" id="KW-0902">Two-component regulatory system</keyword>
<feature type="transmembrane region" description="Helical" evidence="11">
    <location>
        <begin position="183"/>
        <end position="207"/>
    </location>
</feature>
<dbReference type="CDD" id="cd00082">
    <property type="entry name" value="HisKA"/>
    <property type="match status" value="1"/>
</dbReference>
<evidence type="ECO:0000256" key="4">
    <source>
        <dbReference type="ARBA" id="ARBA00022553"/>
    </source>
</evidence>
<keyword evidence="8 11" id="KW-1133">Transmembrane helix</keyword>
<protein>
    <recommendedName>
        <fullName evidence="3">histidine kinase</fullName>
        <ecNumber evidence="3">2.7.13.3</ecNumber>
    </recommendedName>
</protein>
<dbReference type="EC" id="2.7.13.3" evidence="3"/>
<evidence type="ECO:0000313" key="14">
    <source>
        <dbReference type="EMBL" id="TQL62233.1"/>
    </source>
</evidence>
<sequence>MPKRHNAAWRSIRARVVATTIIIATLAVTFAGVIAYSLEHQRLEQTAHADLFTQYETAQMLNNRGRDPLTGAPFHSLDATLDGVVAGTISTASQGTLALHDGQVVAQSTNAPGFHLGRDTALIEQVSELAPDRSPRIHTITTEVTTYYVVTADMVVGHERGRLVFAQDRQALYKGLNDSYRTYVGVAIGSIILFGFIAWLAIGRLLAPIQVMQRVVQRVNDTEPTHRIPVRGDDDLSDLGRNINAMLDRLAKTFEDQQAFYDDVSHELRTPLTIVRGHLEILDPDDPEDASATKKRTISELDRMNLLVDDMMTLAKARRPDFARRRPTDVAELTDTTFEKAQSLGDRRWVLDDIADAEILLDPRRIEQALLELSRNAVKFTEPGQVIALGSDVTADEVRLWVRDEGIGIPPERLPHVTKRHVRGAQSSRTEGQGLGLAIVDSITQAHSGTLHLTSRLGAGTTVTMRFPYPREDTHESYPDRGG</sequence>
<dbReference type="AlphaFoldDB" id="A0A542ZPE9"/>
<dbReference type="Proteomes" id="UP000316196">
    <property type="component" value="Unassembled WGS sequence"/>
</dbReference>
<comment type="caution">
    <text evidence="14">The sequence shown here is derived from an EMBL/GenBank/DDBJ whole genome shotgun (WGS) entry which is preliminary data.</text>
</comment>
<dbReference type="OrthoDB" id="9786919at2"/>
<keyword evidence="15" id="KW-1185">Reference proteome</keyword>
<evidence type="ECO:0000256" key="2">
    <source>
        <dbReference type="ARBA" id="ARBA00004236"/>
    </source>
</evidence>
<keyword evidence="7 14" id="KW-0418">Kinase</keyword>
<dbReference type="Pfam" id="PF02518">
    <property type="entry name" value="HATPase_c"/>
    <property type="match status" value="1"/>
</dbReference>
<organism evidence="14 15">
    <name type="scientific">Propioniferax innocua</name>
    <dbReference type="NCBI Taxonomy" id="1753"/>
    <lineage>
        <taxon>Bacteria</taxon>
        <taxon>Bacillati</taxon>
        <taxon>Actinomycetota</taxon>
        <taxon>Actinomycetes</taxon>
        <taxon>Propionibacteriales</taxon>
        <taxon>Propionibacteriaceae</taxon>
        <taxon>Propioniferax</taxon>
    </lineage>
</organism>
<dbReference type="InterPro" id="IPR003661">
    <property type="entry name" value="HisK_dim/P_dom"/>
</dbReference>
<dbReference type="PROSITE" id="PS50885">
    <property type="entry name" value="HAMP"/>
    <property type="match status" value="1"/>
</dbReference>
<keyword evidence="10 11" id="KW-0472">Membrane</keyword>
<dbReference type="InterPro" id="IPR050428">
    <property type="entry name" value="TCS_sensor_his_kinase"/>
</dbReference>
<feature type="domain" description="Histidine kinase" evidence="12">
    <location>
        <begin position="263"/>
        <end position="471"/>
    </location>
</feature>
<feature type="transmembrane region" description="Helical" evidence="11">
    <location>
        <begin position="12"/>
        <end position="36"/>
    </location>
</feature>
<dbReference type="InterPro" id="IPR003594">
    <property type="entry name" value="HATPase_dom"/>
</dbReference>
<dbReference type="CDD" id="cd00075">
    <property type="entry name" value="HATPase"/>
    <property type="match status" value="1"/>
</dbReference>
<evidence type="ECO:0000256" key="5">
    <source>
        <dbReference type="ARBA" id="ARBA00022679"/>
    </source>
</evidence>
<dbReference type="SMART" id="SM00388">
    <property type="entry name" value="HisKA"/>
    <property type="match status" value="1"/>
</dbReference>
<evidence type="ECO:0000256" key="6">
    <source>
        <dbReference type="ARBA" id="ARBA00022692"/>
    </source>
</evidence>
<dbReference type="Gene3D" id="1.10.287.130">
    <property type="match status" value="1"/>
</dbReference>
<dbReference type="InterPro" id="IPR036890">
    <property type="entry name" value="HATPase_C_sf"/>
</dbReference>
<dbReference type="Pfam" id="PF00672">
    <property type="entry name" value="HAMP"/>
    <property type="match status" value="1"/>
</dbReference>
<dbReference type="Gene3D" id="6.10.340.10">
    <property type="match status" value="1"/>
</dbReference>
<evidence type="ECO:0000256" key="3">
    <source>
        <dbReference type="ARBA" id="ARBA00012438"/>
    </source>
</evidence>
<dbReference type="InterPro" id="IPR003660">
    <property type="entry name" value="HAMP_dom"/>
</dbReference>
<comment type="catalytic activity">
    <reaction evidence="1">
        <text>ATP + protein L-histidine = ADP + protein N-phospho-L-histidine.</text>
        <dbReference type="EC" id="2.7.13.3"/>
    </reaction>
</comment>
<evidence type="ECO:0000256" key="8">
    <source>
        <dbReference type="ARBA" id="ARBA00022989"/>
    </source>
</evidence>
<dbReference type="InterPro" id="IPR036097">
    <property type="entry name" value="HisK_dim/P_sf"/>
</dbReference>
<dbReference type="SMART" id="SM00304">
    <property type="entry name" value="HAMP"/>
    <property type="match status" value="1"/>
</dbReference>
<reference evidence="14 15" key="1">
    <citation type="submission" date="2019-06" db="EMBL/GenBank/DDBJ databases">
        <title>Sequencing the genomes of 1000 actinobacteria strains.</title>
        <authorList>
            <person name="Klenk H.-P."/>
        </authorList>
    </citation>
    <scope>NUCLEOTIDE SEQUENCE [LARGE SCALE GENOMIC DNA]</scope>
    <source>
        <strain evidence="14 15">DSM 8251</strain>
    </source>
</reference>
<comment type="subcellular location">
    <subcellularLocation>
        <location evidence="2">Cell membrane</location>
    </subcellularLocation>
</comment>
<dbReference type="SMART" id="SM00387">
    <property type="entry name" value="HATPase_c"/>
    <property type="match status" value="1"/>
</dbReference>
<dbReference type="GO" id="GO:0005886">
    <property type="term" value="C:plasma membrane"/>
    <property type="evidence" value="ECO:0007669"/>
    <property type="project" value="UniProtKB-SubCell"/>
</dbReference>
<dbReference type="PRINTS" id="PR00344">
    <property type="entry name" value="BCTRLSENSOR"/>
</dbReference>
<accession>A0A542ZPE9</accession>
<dbReference type="Pfam" id="PF00512">
    <property type="entry name" value="HisKA"/>
    <property type="match status" value="1"/>
</dbReference>
<dbReference type="Gene3D" id="3.30.565.10">
    <property type="entry name" value="Histidine kinase-like ATPase, C-terminal domain"/>
    <property type="match status" value="1"/>
</dbReference>
<name>A0A542ZPE9_9ACTN</name>
<evidence type="ECO:0000256" key="7">
    <source>
        <dbReference type="ARBA" id="ARBA00022777"/>
    </source>
</evidence>
<dbReference type="CDD" id="cd06225">
    <property type="entry name" value="HAMP"/>
    <property type="match status" value="1"/>
</dbReference>
<dbReference type="PANTHER" id="PTHR45436">
    <property type="entry name" value="SENSOR HISTIDINE KINASE YKOH"/>
    <property type="match status" value="1"/>
</dbReference>
<dbReference type="SUPFAM" id="SSF47384">
    <property type="entry name" value="Homodimeric domain of signal transducing histidine kinase"/>
    <property type="match status" value="1"/>
</dbReference>